<protein>
    <submittedName>
        <fullName evidence="4">Serine hydroxymethyltransferase</fullName>
        <ecNumber evidence="4">2.1.2.1</ecNumber>
    </submittedName>
</protein>
<dbReference type="Proteomes" id="UP001199644">
    <property type="component" value="Unassembled WGS sequence"/>
</dbReference>
<organism evidence="4 5">
    <name type="scientific">Campylobacter jejuni</name>
    <dbReference type="NCBI Taxonomy" id="197"/>
    <lineage>
        <taxon>Bacteria</taxon>
        <taxon>Pseudomonadati</taxon>
        <taxon>Campylobacterota</taxon>
        <taxon>Epsilonproteobacteria</taxon>
        <taxon>Campylobacterales</taxon>
        <taxon>Campylobacteraceae</taxon>
        <taxon>Campylobacter</taxon>
    </lineage>
</organism>
<evidence type="ECO:0000256" key="1">
    <source>
        <dbReference type="ARBA" id="ARBA00001933"/>
    </source>
</evidence>
<dbReference type="InterPro" id="IPR049943">
    <property type="entry name" value="Ser_HO-MeTrfase-like"/>
</dbReference>
<dbReference type="PANTHER" id="PTHR11680:SF50">
    <property type="entry name" value="SERINE HYDROXYMETHYLTRANSFERASE"/>
    <property type="match status" value="1"/>
</dbReference>
<keyword evidence="2" id="KW-0663">Pyridoxal phosphate</keyword>
<dbReference type="Pfam" id="PF00464">
    <property type="entry name" value="SHMT"/>
    <property type="match status" value="1"/>
</dbReference>
<dbReference type="SUPFAM" id="SSF53383">
    <property type="entry name" value="PLP-dependent transferases"/>
    <property type="match status" value="1"/>
</dbReference>
<dbReference type="AlphaFoldDB" id="A0AAW5EKU6"/>
<feature type="non-terminal residue" evidence="4">
    <location>
        <position position="100"/>
    </location>
</feature>
<sequence length="100" mass="11009">YESFFYGVELDGRINYEKVREIAHIVKPKLIVCGASAYARIIDFSKFREIADEVGAYLFADIAHIAGLVVAGEHPSPFPHAHVVSSTTHKTLRGPRGGII</sequence>
<dbReference type="GO" id="GO:0046653">
    <property type="term" value="P:tetrahydrofolate metabolic process"/>
    <property type="evidence" value="ECO:0007669"/>
    <property type="project" value="TreeGrafter"/>
</dbReference>
<evidence type="ECO:0000259" key="3">
    <source>
        <dbReference type="Pfam" id="PF00464"/>
    </source>
</evidence>
<keyword evidence="4" id="KW-0808">Transferase</keyword>
<dbReference type="GO" id="GO:0019264">
    <property type="term" value="P:glycine biosynthetic process from serine"/>
    <property type="evidence" value="ECO:0007669"/>
    <property type="project" value="TreeGrafter"/>
</dbReference>
<dbReference type="InterPro" id="IPR019798">
    <property type="entry name" value="Ser_HO-MeTrfase_PLP_BS"/>
</dbReference>
<feature type="domain" description="Serine hydroxymethyltransferase-like" evidence="3">
    <location>
        <begin position="1"/>
        <end position="100"/>
    </location>
</feature>
<evidence type="ECO:0000256" key="2">
    <source>
        <dbReference type="ARBA" id="ARBA00022898"/>
    </source>
</evidence>
<comment type="cofactor">
    <cofactor evidence="1">
        <name>pyridoxal 5'-phosphate</name>
        <dbReference type="ChEBI" id="CHEBI:597326"/>
    </cofactor>
</comment>
<dbReference type="GO" id="GO:0030170">
    <property type="term" value="F:pyridoxal phosphate binding"/>
    <property type="evidence" value="ECO:0007669"/>
    <property type="project" value="InterPro"/>
</dbReference>
<reference evidence="4" key="1">
    <citation type="submission" date="2021-12" db="EMBL/GenBank/DDBJ databases">
        <title>Prevalence of phenicol resistance gene fexA in Campylobacter isolated from poultry supply chain.</title>
        <authorList>
            <person name="Tang B."/>
            <person name="Zheng X."/>
            <person name="Lin J."/>
            <person name="Lin R."/>
            <person name="Yang H."/>
            <person name="Shen Z."/>
            <person name="Xia F."/>
        </authorList>
    </citation>
    <scope>NUCLEOTIDE SEQUENCE</scope>
    <source>
        <strain evidence="4">CJHN2011004</strain>
    </source>
</reference>
<dbReference type="GO" id="GO:0004372">
    <property type="term" value="F:glycine hydroxymethyltransferase activity"/>
    <property type="evidence" value="ECO:0007669"/>
    <property type="project" value="UniProtKB-EC"/>
</dbReference>
<dbReference type="PROSITE" id="PS00096">
    <property type="entry name" value="SHMT"/>
    <property type="match status" value="1"/>
</dbReference>
<name>A0AAW5EKU6_CAMJU</name>
<evidence type="ECO:0000313" key="4">
    <source>
        <dbReference type="EMBL" id="MCH3853845.1"/>
    </source>
</evidence>
<dbReference type="InterPro" id="IPR039429">
    <property type="entry name" value="SHMT-like_dom"/>
</dbReference>
<dbReference type="PANTHER" id="PTHR11680">
    <property type="entry name" value="SERINE HYDROXYMETHYLTRANSFERASE"/>
    <property type="match status" value="1"/>
</dbReference>
<dbReference type="InterPro" id="IPR015424">
    <property type="entry name" value="PyrdxlP-dep_Trfase"/>
</dbReference>
<accession>A0AAW5EKU6</accession>
<gene>
    <name evidence="4" type="primary">glyA</name>
    <name evidence="4" type="ORF">LZC39_17310</name>
</gene>
<dbReference type="EC" id="2.1.2.1" evidence="4"/>
<evidence type="ECO:0000313" key="5">
    <source>
        <dbReference type="Proteomes" id="UP001199644"/>
    </source>
</evidence>
<dbReference type="InterPro" id="IPR015421">
    <property type="entry name" value="PyrdxlP-dep_Trfase_major"/>
</dbReference>
<dbReference type="Gene3D" id="3.40.640.10">
    <property type="entry name" value="Type I PLP-dependent aspartate aminotransferase-like (Major domain)"/>
    <property type="match status" value="1"/>
</dbReference>
<dbReference type="EMBL" id="JAJUOL010001336">
    <property type="protein sequence ID" value="MCH3853845.1"/>
    <property type="molecule type" value="Genomic_DNA"/>
</dbReference>
<comment type="caution">
    <text evidence="4">The sequence shown here is derived from an EMBL/GenBank/DDBJ whole genome shotgun (WGS) entry which is preliminary data.</text>
</comment>
<dbReference type="GO" id="GO:0005829">
    <property type="term" value="C:cytosol"/>
    <property type="evidence" value="ECO:0007669"/>
    <property type="project" value="TreeGrafter"/>
</dbReference>
<feature type="non-terminal residue" evidence="4">
    <location>
        <position position="1"/>
    </location>
</feature>
<proteinExistence type="predicted"/>